<dbReference type="Gene3D" id="3.90.1030.10">
    <property type="entry name" value="Ribosomal protein L17"/>
    <property type="match status" value="1"/>
</dbReference>
<evidence type="ECO:0000256" key="1">
    <source>
        <dbReference type="ARBA" id="ARBA00004173"/>
    </source>
</evidence>
<dbReference type="GO" id="GO:0005762">
    <property type="term" value="C:mitochondrial large ribosomal subunit"/>
    <property type="evidence" value="ECO:0000318"/>
    <property type="project" value="GO_Central"/>
</dbReference>
<evidence type="ECO:0000256" key="6">
    <source>
        <dbReference type="ARBA" id="ARBA00023274"/>
    </source>
</evidence>
<keyword evidence="4 9" id="KW-0689">Ribosomal protein</keyword>
<evidence type="ECO:0000256" key="8">
    <source>
        <dbReference type="ARBA" id="ARBA00035413"/>
    </source>
</evidence>
<evidence type="ECO:0000256" key="9">
    <source>
        <dbReference type="RuleBase" id="RU000660"/>
    </source>
</evidence>
<dbReference type="InterPro" id="IPR000456">
    <property type="entry name" value="Ribosomal_bL17"/>
</dbReference>
<dbReference type="GO" id="GO:0006412">
    <property type="term" value="P:translation"/>
    <property type="evidence" value="ECO:0007669"/>
    <property type="project" value="InterPro"/>
</dbReference>
<reference evidence="10" key="1">
    <citation type="journal article" date="2020" name="Nat. Ecol. Evol.">
        <title>Deeply conserved synteny resolves early events in vertebrate evolution.</title>
        <authorList>
            <person name="Simakov O."/>
            <person name="Marletaz F."/>
            <person name="Yue J.X."/>
            <person name="O'Connell B."/>
            <person name="Jenkins J."/>
            <person name="Brandt A."/>
            <person name="Calef R."/>
            <person name="Tung C.H."/>
            <person name="Huang T.K."/>
            <person name="Schmutz J."/>
            <person name="Satoh N."/>
            <person name="Yu J.K."/>
            <person name="Putnam N.H."/>
            <person name="Green R.E."/>
            <person name="Rokhsar D.S."/>
        </authorList>
    </citation>
    <scope>NUCLEOTIDE SEQUENCE [LARGE SCALE GENOMIC DNA]</scope>
    <source>
        <strain evidence="10">S238N-H82</strain>
    </source>
</reference>
<dbReference type="OrthoDB" id="275000at2759"/>
<dbReference type="InterPro" id="IPR036373">
    <property type="entry name" value="Ribosomal_bL17_sf"/>
</dbReference>
<proteinExistence type="inferred from homology"/>
<reference evidence="11" key="2">
    <citation type="submission" date="2025-08" db="UniProtKB">
        <authorList>
            <consortium name="RefSeq"/>
        </authorList>
    </citation>
    <scope>IDENTIFICATION</scope>
    <source>
        <strain evidence="11">S238N-H82</strain>
        <tissue evidence="11">Testes</tissue>
    </source>
</reference>
<dbReference type="PANTHER" id="PTHR14413:SF16">
    <property type="entry name" value="LARGE RIBOSOMAL SUBUNIT PROTEIN BL17M"/>
    <property type="match status" value="1"/>
</dbReference>
<sequence>MRLSLMLLITHGKRQRKLGGGKPQRLNILRRVVTGLVRHERIESTYAQCDEAKFYAERLIDYAKLGNTNAGAMRIADYWITEKDLIPKLFETLAPRFAEHDGRYCRLYRLPVTTQNTRDMAVLEYKGNPYPSLRPIPKNHPNSIANILVEGLRQDYEKKMEIDMKDQPAA</sequence>
<dbReference type="Proteomes" id="UP000001554">
    <property type="component" value="Chromosome 10"/>
</dbReference>
<dbReference type="KEGG" id="bfo:118424088"/>
<dbReference type="Pfam" id="PF01196">
    <property type="entry name" value="Ribosomal_L17"/>
    <property type="match status" value="1"/>
</dbReference>
<dbReference type="OMA" id="HKPTMEM"/>
<evidence type="ECO:0000256" key="2">
    <source>
        <dbReference type="ARBA" id="ARBA00008777"/>
    </source>
</evidence>
<dbReference type="RefSeq" id="XP_035688473.1">
    <property type="nucleotide sequence ID" value="XM_035832580.1"/>
</dbReference>
<evidence type="ECO:0000256" key="7">
    <source>
        <dbReference type="ARBA" id="ARBA00035290"/>
    </source>
</evidence>
<gene>
    <name evidence="11" type="primary">LOC118424088</name>
</gene>
<dbReference type="FunFam" id="3.90.1030.10:FF:000007">
    <property type="entry name" value="39S ribosomal protein L17, mitochondrial"/>
    <property type="match status" value="1"/>
</dbReference>
<keyword evidence="6 9" id="KW-0687">Ribonucleoprotein</keyword>
<protein>
    <recommendedName>
        <fullName evidence="7">Large ribosomal subunit protein bL17m</fullName>
    </recommendedName>
    <alternativeName>
        <fullName evidence="8">39S ribosomal protein L17, mitochondrial</fullName>
    </alternativeName>
</protein>
<dbReference type="GeneID" id="118424088"/>
<evidence type="ECO:0000256" key="3">
    <source>
        <dbReference type="ARBA" id="ARBA00022946"/>
    </source>
</evidence>
<dbReference type="SUPFAM" id="SSF64263">
    <property type="entry name" value="Prokaryotic ribosomal protein L17"/>
    <property type="match status" value="1"/>
</dbReference>
<comment type="subcellular location">
    <subcellularLocation>
        <location evidence="1">Mitochondrion</location>
    </subcellularLocation>
</comment>
<dbReference type="GO" id="GO:0003735">
    <property type="term" value="F:structural constituent of ribosome"/>
    <property type="evidence" value="ECO:0000318"/>
    <property type="project" value="GO_Central"/>
</dbReference>
<keyword evidence="3" id="KW-0809">Transit peptide</keyword>
<dbReference type="PANTHER" id="PTHR14413">
    <property type="entry name" value="RIBOSOMAL PROTEIN L17"/>
    <property type="match status" value="1"/>
</dbReference>
<evidence type="ECO:0000256" key="5">
    <source>
        <dbReference type="ARBA" id="ARBA00023128"/>
    </source>
</evidence>
<name>A0A9J7LTT7_BRAFL</name>
<evidence type="ECO:0000313" key="10">
    <source>
        <dbReference type="Proteomes" id="UP000001554"/>
    </source>
</evidence>
<dbReference type="NCBIfam" id="TIGR00059">
    <property type="entry name" value="L17"/>
    <property type="match status" value="1"/>
</dbReference>
<evidence type="ECO:0000313" key="11">
    <source>
        <dbReference type="RefSeq" id="XP_035688473.1"/>
    </source>
</evidence>
<accession>A0A9J7LTT7</accession>
<evidence type="ECO:0000256" key="4">
    <source>
        <dbReference type="ARBA" id="ARBA00022980"/>
    </source>
</evidence>
<comment type="similarity">
    <text evidence="2 9">Belongs to the bacterial ribosomal protein bL17 family.</text>
</comment>
<dbReference type="AlphaFoldDB" id="A0A9J7LTT7"/>
<organism evidence="10 11">
    <name type="scientific">Branchiostoma floridae</name>
    <name type="common">Florida lancelet</name>
    <name type="synonym">Amphioxus</name>
    <dbReference type="NCBI Taxonomy" id="7739"/>
    <lineage>
        <taxon>Eukaryota</taxon>
        <taxon>Metazoa</taxon>
        <taxon>Chordata</taxon>
        <taxon>Cephalochordata</taxon>
        <taxon>Leptocardii</taxon>
        <taxon>Amphioxiformes</taxon>
        <taxon>Branchiostomatidae</taxon>
        <taxon>Branchiostoma</taxon>
    </lineage>
</organism>
<keyword evidence="10" id="KW-1185">Reference proteome</keyword>
<keyword evidence="5" id="KW-0496">Mitochondrion</keyword>